<reference evidence="2 3" key="1">
    <citation type="journal article" date="2020" name="Proc. Natl. Acad. Sci. U.S.A.">
        <title>Ecological drivers of bacterial community assembly in synthetic phycospheres.</title>
        <authorList>
            <person name="Fu H."/>
            <person name="Uchimiya M."/>
            <person name="Gore J."/>
            <person name="Moran M.A."/>
        </authorList>
    </citation>
    <scope>NUCLEOTIDE SEQUENCE [LARGE SCALE GENOMIC DNA]</scope>
    <source>
        <strain evidence="2">HF-Din03</strain>
    </source>
</reference>
<dbReference type="InterPro" id="IPR004045">
    <property type="entry name" value="Glutathione_S-Trfase_N"/>
</dbReference>
<dbReference type="GO" id="GO:0006559">
    <property type="term" value="P:L-phenylalanine catabolic process"/>
    <property type="evidence" value="ECO:0007669"/>
    <property type="project" value="TreeGrafter"/>
</dbReference>
<dbReference type="AlphaFoldDB" id="A0A850LLL0"/>
<dbReference type="Gene3D" id="3.40.30.10">
    <property type="entry name" value="Glutaredoxin"/>
    <property type="match status" value="1"/>
</dbReference>
<dbReference type="RefSeq" id="WP_030003165.1">
    <property type="nucleotide sequence ID" value="NZ_CP076685.1"/>
</dbReference>
<comment type="caution">
    <text evidence="2">The sequence shown here is derived from an EMBL/GenBank/DDBJ whole genome shotgun (WGS) entry which is preliminary data.</text>
</comment>
<dbReference type="InterPro" id="IPR036282">
    <property type="entry name" value="Glutathione-S-Trfase_C_sf"/>
</dbReference>
<dbReference type="CDD" id="cd03194">
    <property type="entry name" value="GST_C_3"/>
    <property type="match status" value="1"/>
</dbReference>
<sequence length="291" mass="31331">MTYDLYIGDRSFSSWSLRGWLMLEKFGIPYRSHLVGLYSGTMAADLAPVAPARQVPALRTPDGIALGQSLAMAETLAERHPEAGLWPADPAARATARWLCAEMVSSFTALRGECPMQLLHCYEGFQPGAGTLADLARIETLWSHARAVSGAATGPLFGTYSLADVFYVPVAARIIGYGLPVSAAARDYCLFLLGDTAVRQWRAMGLTVRYDPMPYGLDLPVRDWPVGTPGAARAVEAGPSVNTACPYSGDPVSDFLELDGRVWGFCNAFCRDKTVADPGAWPKFTAMVAKG</sequence>
<name>A0A850LLL0_9RHOB</name>
<dbReference type="EMBL" id="JABXIY010000048">
    <property type="protein sequence ID" value="NVK98577.1"/>
    <property type="molecule type" value="Genomic_DNA"/>
</dbReference>
<dbReference type="GO" id="GO:0016034">
    <property type="term" value="F:maleylacetoacetate isomerase activity"/>
    <property type="evidence" value="ECO:0007669"/>
    <property type="project" value="TreeGrafter"/>
</dbReference>
<dbReference type="GO" id="GO:0004364">
    <property type="term" value="F:glutathione transferase activity"/>
    <property type="evidence" value="ECO:0007669"/>
    <property type="project" value="TreeGrafter"/>
</dbReference>
<dbReference type="PROSITE" id="PS50404">
    <property type="entry name" value="GST_NTER"/>
    <property type="match status" value="1"/>
</dbReference>
<dbReference type="Pfam" id="PF13409">
    <property type="entry name" value="GST_N_2"/>
    <property type="match status" value="1"/>
</dbReference>
<dbReference type="OMA" id="CPMNIEA"/>
<dbReference type="Proteomes" id="UP000565723">
    <property type="component" value="Unassembled WGS sequence"/>
</dbReference>
<dbReference type="Gene3D" id="1.20.1050.10">
    <property type="match status" value="1"/>
</dbReference>
<evidence type="ECO:0000259" key="1">
    <source>
        <dbReference type="PROSITE" id="PS50404"/>
    </source>
</evidence>
<dbReference type="PANTHER" id="PTHR42673:SF4">
    <property type="entry name" value="MALEYLACETOACETATE ISOMERASE"/>
    <property type="match status" value="1"/>
</dbReference>
<dbReference type="SUPFAM" id="SSF52833">
    <property type="entry name" value="Thioredoxin-like"/>
    <property type="match status" value="1"/>
</dbReference>
<dbReference type="InterPro" id="IPR036249">
    <property type="entry name" value="Thioredoxin-like_sf"/>
</dbReference>
<feature type="domain" description="GST N-terminal" evidence="1">
    <location>
        <begin position="1"/>
        <end position="84"/>
    </location>
</feature>
<gene>
    <name evidence="2" type="ORF">HW564_16750</name>
</gene>
<keyword evidence="2" id="KW-0808">Transferase</keyword>
<dbReference type="GO" id="GO:0006749">
    <property type="term" value="P:glutathione metabolic process"/>
    <property type="evidence" value="ECO:0007669"/>
    <property type="project" value="TreeGrafter"/>
</dbReference>
<evidence type="ECO:0000313" key="2">
    <source>
        <dbReference type="EMBL" id="NVK98577.1"/>
    </source>
</evidence>
<dbReference type="SUPFAM" id="SSF47616">
    <property type="entry name" value="GST C-terminal domain-like"/>
    <property type="match status" value="1"/>
</dbReference>
<accession>A0A850LLL0</accession>
<organism evidence="2 3">
    <name type="scientific">Ruegeria pomeroyi</name>
    <dbReference type="NCBI Taxonomy" id="89184"/>
    <lineage>
        <taxon>Bacteria</taxon>
        <taxon>Pseudomonadati</taxon>
        <taxon>Pseudomonadota</taxon>
        <taxon>Alphaproteobacteria</taxon>
        <taxon>Rhodobacterales</taxon>
        <taxon>Roseobacteraceae</taxon>
        <taxon>Ruegeria</taxon>
    </lineage>
</organism>
<protein>
    <submittedName>
        <fullName evidence="2">Glutathione S-transferase</fullName>
    </submittedName>
</protein>
<evidence type="ECO:0000313" key="3">
    <source>
        <dbReference type="Proteomes" id="UP000565723"/>
    </source>
</evidence>
<dbReference type="PANTHER" id="PTHR42673">
    <property type="entry name" value="MALEYLACETOACETATE ISOMERASE"/>
    <property type="match status" value="1"/>
</dbReference>
<proteinExistence type="predicted"/>